<name>A0ABY4Y602_9GAMM</name>
<dbReference type="InterPro" id="IPR050680">
    <property type="entry name" value="YpeA/RimI_acetyltransf"/>
</dbReference>
<accession>A0ABY4Y602</accession>
<feature type="domain" description="N-acetyltransferase" evidence="3">
    <location>
        <begin position="3"/>
        <end position="164"/>
    </location>
</feature>
<organism evidence="4 5">
    <name type="scientific">Legionella lytica</name>
    <dbReference type="NCBI Taxonomy" id="96232"/>
    <lineage>
        <taxon>Bacteria</taxon>
        <taxon>Pseudomonadati</taxon>
        <taxon>Pseudomonadota</taxon>
        <taxon>Gammaproteobacteria</taxon>
        <taxon>Legionellales</taxon>
        <taxon>Legionellaceae</taxon>
        <taxon>Legionella</taxon>
    </lineage>
</organism>
<evidence type="ECO:0000256" key="2">
    <source>
        <dbReference type="ARBA" id="ARBA00023315"/>
    </source>
</evidence>
<dbReference type="EMBL" id="CP071527">
    <property type="protein sequence ID" value="USQ13000.1"/>
    <property type="molecule type" value="Genomic_DNA"/>
</dbReference>
<dbReference type="PROSITE" id="PS51186">
    <property type="entry name" value="GNAT"/>
    <property type="match status" value="1"/>
</dbReference>
<evidence type="ECO:0000256" key="1">
    <source>
        <dbReference type="ARBA" id="ARBA00022679"/>
    </source>
</evidence>
<protein>
    <submittedName>
        <fullName evidence="4">GNAT family N-acetyltransferase</fullName>
    </submittedName>
</protein>
<evidence type="ECO:0000259" key="3">
    <source>
        <dbReference type="PROSITE" id="PS51186"/>
    </source>
</evidence>
<reference evidence="4" key="1">
    <citation type="submission" date="2021-03" db="EMBL/GenBank/DDBJ databases">
        <title>Legionella lytica PCM 2298.</title>
        <authorList>
            <person name="Koper P."/>
        </authorList>
    </citation>
    <scope>NUCLEOTIDE SEQUENCE</scope>
    <source>
        <strain evidence="4">PCM 2298</strain>
    </source>
</reference>
<sequence length="168" mass="18889">MNVEIIPITAERIDEFWSAVDSVARERKYLAFLEGPPINTTRDFVFHNIEDNWPHFIAVCDGRVIGWCDISSLDRPVFAHVGSLGIGVLAAYRGQGIGKKLMHAAIQQAEQKGLTRIELTVREQNKSAIAMYEKFGFEKEGIHKNAVCIEGKYENHIFMALLLGDAKN</sequence>
<keyword evidence="1" id="KW-0808">Transferase</keyword>
<dbReference type="CDD" id="cd04301">
    <property type="entry name" value="NAT_SF"/>
    <property type="match status" value="1"/>
</dbReference>
<evidence type="ECO:0000313" key="5">
    <source>
        <dbReference type="Proteomes" id="UP001057474"/>
    </source>
</evidence>
<keyword evidence="5" id="KW-1185">Reference proteome</keyword>
<keyword evidence="2" id="KW-0012">Acyltransferase</keyword>
<dbReference type="Proteomes" id="UP001057474">
    <property type="component" value="Chromosome"/>
</dbReference>
<dbReference type="InterPro" id="IPR016181">
    <property type="entry name" value="Acyl_CoA_acyltransferase"/>
</dbReference>
<dbReference type="InterPro" id="IPR000182">
    <property type="entry name" value="GNAT_dom"/>
</dbReference>
<proteinExistence type="predicted"/>
<dbReference type="Gene3D" id="3.40.630.30">
    <property type="match status" value="1"/>
</dbReference>
<dbReference type="RefSeq" id="WP_252579212.1">
    <property type="nucleotide sequence ID" value="NZ_CP071527.1"/>
</dbReference>
<dbReference type="Pfam" id="PF00583">
    <property type="entry name" value="Acetyltransf_1"/>
    <property type="match status" value="1"/>
</dbReference>
<dbReference type="SUPFAM" id="SSF55729">
    <property type="entry name" value="Acyl-CoA N-acyltransferases (Nat)"/>
    <property type="match status" value="1"/>
</dbReference>
<gene>
    <name evidence="4" type="ORF">J2N86_09825</name>
</gene>
<dbReference type="PANTHER" id="PTHR43420">
    <property type="entry name" value="ACETYLTRANSFERASE"/>
    <property type="match status" value="1"/>
</dbReference>
<evidence type="ECO:0000313" key="4">
    <source>
        <dbReference type="EMBL" id="USQ13000.1"/>
    </source>
</evidence>